<dbReference type="InterPro" id="IPR036388">
    <property type="entry name" value="WH-like_DNA-bd_sf"/>
</dbReference>
<dbReference type="SUPFAM" id="SSF46689">
    <property type="entry name" value="Homeodomain-like"/>
    <property type="match status" value="1"/>
</dbReference>
<comment type="caution">
    <text evidence="3">The sequence shown here is derived from an EMBL/GenBank/DDBJ whole genome shotgun (WGS) entry which is preliminary data.</text>
</comment>
<feature type="region of interest" description="Disordered" evidence="1">
    <location>
        <begin position="93"/>
        <end position="146"/>
    </location>
</feature>
<dbReference type="PANTHER" id="PTHR12374:SF21">
    <property type="entry name" value="SWIRM DOMAIN-CONTAINING PROTEIN FUN19-RELATED"/>
    <property type="match status" value="1"/>
</dbReference>
<feature type="compositionally biased region" description="Polar residues" evidence="1">
    <location>
        <begin position="275"/>
        <end position="290"/>
    </location>
</feature>
<dbReference type="Pfam" id="PF04433">
    <property type="entry name" value="SWIRM"/>
    <property type="match status" value="1"/>
</dbReference>
<dbReference type="InterPro" id="IPR009057">
    <property type="entry name" value="Homeodomain-like_sf"/>
</dbReference>
<sequence>MQPSTTFDDNTISSVKLQTERTSSLPSIQSLPFPFSSSGPSNSTNNSTTMAANSPHNAQTPSAMGPPTHPASIPSRKLDIGSLMSPPDQALDSFGNVYHHHHNTGEVDDSSSKNASGKHPMPMSPPISPCNRAMATTETPTNSIQDPVLYPSDEVPSSPAQTPLFATLEDRDHSRTIDEHIQKNIDEKIFIEVQPPTRNDYELVISFRSQLNKNYEVNPKAWMLQVNRQAREDNRAIAQAKARARPLVAKAAKTSRPRTDNRVQKPPQRSIRAHPTNSPKRPTPQVSVNGTAEPKPRAQGPDKDFEALPNFCPPLESLPARSTVLKVDWKGQPLDNSNDPHQNLLHPDELTLASNLRLDCATYLTSKRRIFISRLSCYKRMKDFRKTDAQQACKIDVNKASKLWTAFDKAGWFQKKWMEPFENIKLN</sequence>
<dbReference type="Proteomes" id="UP000720189">
    <property type="component" value="Unassembled WGS sequence"/>
</dbReference>
<feature type="domain" description="SWIRM" evidence="2">
    <location>
        <begin position="342"/>
        <end position="413"/>
    </location>
</feature>
<proteinExistence type="predicted"/>
<feature type="compositionally biased region" description="Polar residues" evidence="1">
    <location>
        <begin position="134"/>
        <end position="145"/>
    </location>
</feature>
<protein>
    <recommendedName>
        <fullName evidence="2">SWIRM domain-containing protein</fullName>
    </recommendedName>
</protein>
<feature type="region of interest" description="Disordered" evidence="1">
    <location>
        <begin position="240"/>
        <end position="311"/>
    </location>
</feature>
<organism evidence="3 4">
    <name type="scientific">Fusarium redolens</name>
    <dbReference type="NCBI Taxonomy" id="48865"/>
    <lineage>
        <taxon>Eukaryota</taxon>
        <taxon>Fungi</taxon>
        <taxon>Dikarya</taxon>
        <taxon>Ascomycota</taxon>
        <taxon>Pezizomycotina</taxon>
        <taxon>Sordariomycetes</taxon>
        <taxon>Hypocreomycetidae</taxon>
        <taxon>Hypocreales</taxon>
        <taxon>Nectriaceae</taxon>
        <taxon>Fusarium</taxon>
        <taxon>Fusarium redolens species complex</taxon>
    </lineage>
</organism>
<dbReference type="FunFam" id="1.10.10.10:FF:000087">
    <property type="entry name" value="Transcriptional adapter 2"/>
    <property type="match status" value="1"/>
</dbReference>
<dbReference type="Gene3D" id="1.10.10.10">
    <property type="entry name" value="Winged helix-like DNA-binding domain superfamily/Winged helix DNA-binding domain"/>
    <property type="match status" value="1"/>
</dbReference>
<dbReference type="GO" id="GO:0003682">
    <property type="term" value="F:chromatin binding"/>
    <property type="evidence" value="ECO:0007669"/>
    <property type="project" value="TreeGrafter"/>
</dbReference>
<dbReference type="GO" id="GO:0006357">
    <property type="term" value="P:regulation of transcription by RNA polymerase II"/>
    <property type="evidence" value="ECO:0007669"/>
    <property type="project" value="TreeGrafter"/>
</dbReference>
<accession>A0A9P9JMP6</accession>
<dbReference type="GO" id="GO:0003713">
    <property type="term" value="F:transcription coactivator activity"/>
    <property type="evidence" value="ECO:0007669"/>
    <property type="project" value="TreeGrafter"/>
</dbReference>
<dbReference type="GO" id="GO:0006338">
    <property type="term" value="P:chromatin remodeling"/>
    <property type="evidence" value="ECO:0007669"/>
    <property type="project" value="TreeGrafter"/>
</dbReference>
<evidence type="ECO:0000313" key="3">
    <source>
        <dbReference type="EMBL" id="KAH7230428.1"/>
    </source>
</evidence>
<dbReference type="RefSeq" id="XP_046043066.1">
    <property type="nucleotide sequence ID" value="XM_046196275.1"/>
</dbReference>
<gene>
    <name evidence="3" type="ORF">BKA55DRAFT_598665</name>
</gene>
<dbReference type="GO" id="GO:0070210">
    <property type="term" value="C:Rpd3L-Expanded complex"/>
    <property type="evidence" value="ECO:0007669"/>
    <property type="project" value="TreeGrafter"/>
</dbReference>
<dbReference type="EMBL" id="JAGMUX010000022">
    <property type="protein sequence ID" value="KAH7230428.1"/>
    <property type="molecule type" value="Genomic_DNA"/>
</dbReference>
<reference evidence="3" key="1">
    <citation type="journal article" date="2021" name="Nat. Commun.">
        <title>Genetic determinants of endophytism in the Arabidopsis root mycobiome.</title>
        <authorList>
            <person name="Mesny F."/>
            <person name="Miyauchi S."/>
            <person name="Thiergart T."/>
            <person name="Pickel B."/>
            <person name="Atanasova L."/>
            <person name="Karlsson M."/>
            <person name="Huettel B."/>
            <person name="Barry K.W."/>
            <person name="Haridas S."/>
            <person name="Chen C."/>
            <person name="Bauer D."/>
            <person name="Andreopoulos W."/>
            <person name="Pangilinan J."/>
            <person name="LaButti K."/>
            <person name="Riley R."/>
            <person name="Lipzen A."/>
            <person name="Clum A."/>
            <person name="Drula E."/>
            <person name="Henrissat B."/>
            <person name="Kohler A."/>
            <person name="Grigoriev I.V."/>
            <person name="Martin F.M."/>
            <person name="Hacquard S."/>
        </authorList>
    </citation>
    <scope>NUCLEOTIDE SEQUENCE</scope>
    <source>
        <strain evidence="3">MPI-CAGE-AT-0023</strain>
    </source>
</reference>
<evidence type="ECO:0000259" key="2">
    <source>
        <dbReference type="Pfam" id="PF04433"/>
    </source>
</evidence>
<evidence type="ECO:0000313" key="4">
    <source>
        <dbReference type="Proteomes" id="UP000720189"/>
    </source>
</evidence>
<name>A0A9P9JMP6_FUSRE</name>
<evidence type="ECO:0000256" key="1">
    <source>
        <dbReference type="SAM" id="MobiDB-lite"/>
    </source>
</evidence>
<feature type="region of interest" description="Disordered" evidence="1">
    <location>
        <begin position="1"/>
        <end position="74"/>
    </location>
</feature>
<keyword evidence="4" id="KW-1185">Reference proteome</keyword>
<feature type="compositionally biased region" description="Low complexity" evidence="1">
    <location>
        <begin position="30"/>
        <end position="55"/>
    </location>
</feature>
<dbReference type="AlphaFoldDB" id="A0A9P9JMP6"/>
<dbReference type="OrthoDB" id="5598695at2759"/>
<dbReference type="PANTHER" id="PTHR12374">
    <property type="entry name" value="TRANSCRIPTIONAL ADAPTOR 2 ADA2 -RELATED"/>
    <property type="match status" value="1"/>
</dbReference>
<feature type="compositionally biased region" description="Basic and acidic residues" evidence="1">
    <location>
        <begin position="294"/>
        <end position="306"/>
    </location>
</feature>
<dbReference type="GeneID" id="70226229"/>
<feature type="compositionally biased region" description="Polar residues" evidence="1">
    <location>
        <begin position="1"/>
        <end position="29"/>
    </location>
</feature>
<dbReference type="InterPro" id="IPR007526">
    <property type="entry name" value="SWIRM"/>
</dbReference>